<comment type="caution">
    <text evidence="1">The sequence shown here is derived from an EMBL/GenBank/DDBJ whole genome shotgun (WGS) entry which is preliminary data.</text>
</comment>
<evidence type="ECO:0000313" key="3">
    <source>
        <dbReference type="Proteomes" id="UP001642360"/>
    </source>
</evidence>
<accession>A0ABC8SCH0</accession>
<proteinExistence type="predicted"/>
<protein>
    <submittedName>
        <fullName evidence="1">Uncharacterized protein</fullName>
    </submittedName>
</protein>
<dbReference type="EMBL" id="CAUOFW020002237">
    <property type="protein sequence ID" value="CAK9152202.1"/>
    <property type="molecule type" value="Genomic_DNA"/>
</dbReference>
<gene>
    <name evidence="1" type="ORF">ILEXP_LOCUS20416</name>
    <name evidence="2" type="ORF">ILEXP_LOCUS28711</name>
</gene>
<dbReference type="EMBL" id="CAUOFW020003439">
    <property type="protein sequence ID" value="CAK9159988.1"/>
    <property type="molecule type" value="Genomic_DNA"/>
</dbReference>
<evidence type="ECO:0000313" key="2">
    <source>
        <dbReference type="EMBL" id="CAK9159988.1"/>
    </source>
</evidence>
<keyword evidence="3" id="KW-1185">Reference proteome</keyword>
<sequence length="117" mass="12990">MWSLMDVESVLTCLFQIEHRSNLSSQHGLIRCIPFKYRDYGESIAVQSERAVEVLMINSTGGPGLVFPKKRFLSIMASDVMIPHGCSACVNDGFDSNTEEMTCMGLILHLIGAMITF</sequence>
<organism evidence="1 3">
    <name type="scientific">Ilex paraguariensis</name>
    <name type="common">yerba mate</name>
    <dbReference type="NCBI Taxonomy" id="185542"/>
    <lineage>
        <taxon>Eukaryota</taxon>
        <taxon>Viridiplantae</taxon>
        <taxon>Streptophyta</taxon>
        <taxon>Embryophyta</taxon>
        <taxon>Tracheophyta</taxon>
        <taxon>Spermatophyta</taxon>
        <taxon>Magnoliopsida</taxon>
        <taxon>eudicotyledons</taxon>
        <taxon>Gunneridae</taxon>
        <taxon>Pentapetalae</taxon>
        <taxon>asterids</taxon>
        <taxon>campanulids</taxon>
        <taxon>Aquifoliales</taxon>
        <taxon>Aquifoliaceae</taxon>
        <taxon>Ilex</taxon>
    </lineage>
</organism>
<evidence type="ECO:0000313" key="1">
    <source>
        <dbReference type="EMBL" id="CAK9152202.1"/>
    </source>
</evidence>
<name>A0ABC8SCH0_9AQUA</name>
<dbReference type="AlphaFoldDB" id="A0ABC8SCH0"/>
<dbReference type="Proteomes" id="UP001642360">
    <property type="component" value="Unassembled WGS sequence"/>
</dbReference>
<reference evidence="1 3" key="1">
    <citation type="submission" date="2024-02" db="EMBL/GenBank/DDBJ databases">
        <authorList>
            <person name="Vignale AGUSTIN F."/>
            <person name="Sosa J E."/>
            <person name="Modenutti C."/>
        </authorList>
    </citation>
    <scope>NUCLEOTIDE SEQUENCE [LARGE SCALE GENOMIC DNA]</scope>
</reference>